<dbReference type="EMBL" id="JF937100">
    <property type="protein sequence ID" value="AEK09362.1"/>
    <property type="molecule type" value="Genomic_DNA"/>
</dbReference>
<name>G1D3L2_9CAUD</name>
<dbReference type="GeneID" id="40233633"/>
<evidence type="ECO:0000313" key="3">
    <source>
        <dbReference type="Proteomes" id="UP000008415"/>
    </source>
</evidence>
<keyword evidence="3" id="KW-1185">Reference proteome</keyword>
<dbReference type="KEGG" id="vg:40233633"/>
<dbReference type="Proteomes" id="UP000008415">
    <property type="component" value="Segment"/>
</dbReference>
<gene>
    <name evidence="2" type="primary">66</name>
    <name evidence="2" type="ORF">PBI_LESEDI_66</name>
</gene>
<evidence type="ECO:0000256" key="1">
    <source>
        <dbReference type="SAM" id="MobiDB-lite"/>
    </source>
</evidence>
<evidence type="ECO:0000313" key="2">
    <source>
        <dbReference type="EMBL" id="AEK09362.1"/>
    </source>
</evidence>
<accession>G1D3L2</accession>
<proteinExistence type="predicted"/>
<protein>
    <submittedName>
        <fullName evidence="2">Uncharacterized protein</fullName>
    </submittedName>
</protein>
<dbReference type="RefSeq" id="YP_009636888.1">
    <property type="nucleotide sequence ID" value="NC_042321.1"/>
</dbReference>
<sequence>MTTRKCRTGRHSINGPADLRPSGACIHCNREGQKRYRQRLQDARRIVKELEESGASPWSKGVDAIEKFSERNKDTQ</sequence>
<reference evidence="2 3" key="1">
    <citation type="journal article" date="2012" name="J. Virol.">
        <title>Complete Genome Sequences of 138 Mycobacteriophages.</title>
        <authorList>
            <consortium name="the Science Education Alliance Phage Hunters Advancing Genomics and Evolutionary Science Program"/>
            <consortium name="the KwaZulu-Natal Research Institute for Tuberculosis and HIV Mycobacterial Genetics Course Students"/>
            <consortium name="the Phage Hunters Integrating Research and Education Program"/>
            <person name="Hatfull G.F."/>
        </authorList>
    </citation>
    <scope>NUCLEOTIDE SEQUENCE [LARGE SCALE GENOMIC DNA]</scope>
    <source>
        <strain evidence="2">Lesedi</strain>
    </source>
</reference>
<feature type="region of interest" description="Disordered" evidence="1">
    <location>
        <begin position="53"/>
        <end position="76"/>
    </location>
</feature>
<organism evidence="2 3">
    <name type="scientific">Mycobacterium phage Lesedi</name>
    <dbReference type="NCBI Taxonomy" id="2922211"/>
    <lineage>
        <taxon>Viruses</taxon>
        <taxon>Duplodnaviria</taxon>
        <taxon>Heunggongvirae</taxon>
        <taxon>Uroviricota</taxon>
        <taxon>Caudoviricetes</taxon>
        <taxon>Fromanvirus</taxon>
        <taxon>Fromanvirus lesedi</taxon>
    </lineage>
</organism>
<feature type="compositionally biased region" description="Basic and acidic residues" evidence="1">
    <location>
        <begin position="63"/>
        <end position="76"/>
    </location>
</feature>